<sequence>MCFWCDASESWGVRDSGWGNSARQSRLANDYVSAPRPDRHRCVTSLNWRAEAARIGVRVDGVKSRIFAAAAAGLLVLTGCTTTVGGVAKPADNDGPLKPKPMATSAVASLLLSPSEVASAVGLSATLYQRGEATEMTDSTGLDNRDCRSSWAPLEEGTFGGTGWLQAFGQIVSDAPDRATKATMQFTQAAVSFKDSDAADAMLAGAAKKWNSCSDKTILYTSSDGRQARWTNGSVTDDDGVLSMTQTVEGGGGWGCSRMLGVKNNIALDLLYCTTGPGSEAKELYDELAESITLTY</sequence>
<keyword evidence="3" id="KW-1185">Reference proteome</keyword>
<gene>
    <name evidence="2" type="ORF">CQY22_002900</name>
</gene>
<feature type="domain" description="PknH-like extracellular" evidence="1">
    <location>
        <begin position="103"/>
        <end position="289"/>
    </location>
</feature>
<dbReference type="Proteomes" id="UP000230551">
    <property type="component" value="Unassembled WGS sequence"/>
</dbReference>
<evidence type="ECO:0000313" key="3">
    <source>
        <dbReference type="Proteomes" id="UP000230551"/>
    </source>
</evidence>
<dbReference type="OrthoDB" id="4761399at2"/>
<dbReference type="InterPro" id="IPR038232">
    <property type="entry name" value="PknH-like_Extracell_sf"/>
</dbReference>
<dbReference type="AlphaFoldDB" id="A0A2G5PFX5"/>
<evidence type="ECO:0000313" key="2">
    <source>
        <dbReference type="EMBL" id="PIB77212.1"/>
    </source>
</evidence>
<dbReference type="Pfam" id="PF14032">
    <property type="entry name" value="PknH_C"/>
    <property type="match status" value="1"/>
</dbReference>
<name>A0A2G5PFX5_9MYCO</name>
<comment type="caution">
    <text evidence="2">The sequence shown here is derived from an EMBL/GenBank/DDBJ whole genome shotgun (WGS) entry which is preliminary data.</text>
</comment>
<protein>
    <submittedName>
        <fullName evidence="2">Sensor domain-containing protein</fullName>
    </submittedName>
</protein>
<reference evidence="2 3" key="1">
    <citation type="journal article" date="2017" name="Infect. Genet. Evol.">
        <title>The new phylogeny of the genus Mycobacterium: The old and the news.</title>
        <authorList>
            <person name="Tortoli E."/>
            <person name="Fedrizzi T."/>
            <person name="Meehan C.J."/>
            <person name="Trovato A."/>
            <person name="Grottola A."/>
            <person name="Giacobazzi E."/>
            <person name="Serpini G.F."/>
            <person name="Tagliazucchi S."/>
            <person name="Fabio A."/>
            <person name="Bettua C."/>
            <person name="Bertorelli R."/>
            <person name="Frascaro F."/>
            <person name="De Sanctis V."/>
            <person name="Pecorari M."/>
            <person name="Jousson O."/>
            <person name="Segata N."/>
            <person name="Cirillo D.M."/>
        </authorList>
    </citation>
    <scope>NUCLEOTIDE SEQUENCE [LARGE SCALE GENOMIC DNA]</scope>
    <source>
        <strain evidence="2 3">CIP1034565</strain>
    </source>
</reference>
<accession>A0A2G5PFX5</accession>
<dbReference type="InterPro" id="IPR026954">
    <property type="entry name" value="PknH-like_Extracell"/>
</dbReference>
<evidence type="ECO:0000259" key="1">
    <source>
        <dbReference type="Pfam" id="PF14032"/>
    </source>
</evidence>
<proteinExistence type="predicted"/>
<dbReference type="STRING" id="85968.GCA_900073015_01372"/>
<organism evidence="2 3">
    <name type="scientific">Mycolicibacterium brumae</name>
    <dbReference type="NCBI Taxonomy" id="85968"/>
    <lineage>
        <taxon>Bacteria</taxon>
        <taxon>Bacillati</taxon>
        <taxon>Actinomycetota</taxon>
        <taxon>Actinomycetes</taxon>
        <taxon>Mycobacteriales</taxon>
        <taxon>Mycobacteriaceae</taxon>
        <taxon>Mycolicibacterium</taxon>
    </lineage>
</organism>
<dbReference type="EMBL" id="PDCN02000002">
    <property type="protein sequence ID" value="PIB77212.1"/>
    <property type="molecule type" value="Genomic_DNA"/>
</dbReference>
<dbReference type="Gene3D" id="3.40.1000.70">
    <property type="entry name" value="PknH-like extracellular domain"/>
    <property type="match status" value="1"/>
</dbReference>